<name>A0A812I6N0_9DINO</name>
<dbReference type="OrthoDB" id="10314606at2759"/>
<sequence>WAQKNLASKSLSTWPDSEEGLQKIKELWLSTAKKDEREALEAAWSEVARNASRPGGYSSNCSDYVASTGVPVPSLLVNGK</sequence>
<organism evidence="1 2">
    <name type="scientific">Symbiodinium natans</name>
    <dbReference type="NCBI Taxonomy" id="878477"/>
    <lineage>
        <taxon>Eukaryota</taxon>
        <taxon>Sar</taxon>
        <taxon>Alveolata</taxon>
        <taxon>Dinophyceae</taxon>
        <taxon>Suessiales</taxon>
        <taxon>Symbiodiniaceae</taxon>
        <taxon>Symbiodinium</taxon>
    </lineage>
</organism>
<reference evidence="1" key="1">
    <citation type="submission" date="2021-02" db="EMBL/GenBank/DDBJ databases">
        <authorList>
            <person name="Dougan E. K."/>
            <person name="Rhodes N."/>
            <person name="Thang M."/>
            <person name="Chan C."/>
        </authorList>
    </citation>
    <scope>NUCLEOTIDE SEQUENCE</scope>
</reference>
<dbReference type="EMBL" id="CAJNDS010000162">
    <property type="protein sequence ID" value="CAE6972583.1"/>
    <property type="molecule type" value="Genomic_DNA"/>
</dbReference>
<feature type="non-terminal residue" evidence="1">
    <location>
        <position position="1"/>
    </location>
</feature>
<proteinExistence type="predicted"/>
<gene>
    <name evidence="1" type="ORF">SNAT2548_LOCUS2718</name>
</gene>
<comment type="caution">
    <text evidence="1">The sequence shown here is derived from an EMBL/GenBank/DDBJ whole genome shotgun (WGS) entry which is preliminary data.</text>
</comment>
<protein>
    <submittedName>
        <fullName evidence="1">Uncharacterized protein</fullName>
    </submittedName>
</protein>
<evidence type="ECO:0000313" key="1">
    <source>
        <dbReference type="EMBL" id="CAE6972583.1"/>
    </source>
</evidence>
<keyword evidence="2" id="KW-1185">Reference proteome</keyword>
<accession>A0A812I6N0</accession>
<dbReference type="Proteomes" id="UP000604046">
    <property type="component" value="Unassembled WGS sequence"/>
</dbReference>
<dbReference type="AlphaFoldDB" id="A0A812I6N0"/>
<evidence type="ECO:0000313" key="2">
    <source>
        <dbReference type="Proteomes" id="UP000604046"/>
    </source>
</evidence>
<feature type="non-terminal residue" evidence="1">
    <location>
        <position position="80"/>
    </location>
</feature>